<name>A0ABT7BW61_9CYAN</name>
<feature type="domain" description="Peptidase C1A papain C-terminal" evidence="1">
    <location>
        <begin position="33"/>
        <end position="234"/>
    </location>
</feature>
<dbReference type="EMBL" id="JAQOSQ010000007">
    <property type="protein sequence ID" value="MDJ1183423.1"/>
    <property type="molecule type" value="Genomic_DNA"/>
</dbReference>
<evidence type="ECO:0000259" key="1">
    <source>
        <dbReference type="Pfam" id="PF00112"/>
    </source>
</evidence>
<dbReference type="Pfam" id="PF00112">
    <property type="entry name" value="Peptidase_C1"/>
    <property type="match status" value="1"/>
</dbReference>
<dbReference type="CDD" id="cd02619">
    <property type="entry name" value="Peptidase_C1"/>
    <property type="match status" value="1"/>
</dbReference>
<evidence type="ECO:0000313" key="2">
    <source>
        <dbReference type="EMBL" id="MDJ1183423.1"/>
    </source>
</evidence>
<reference evidence="2 3" key="1">
    <citation type="submission" date="2023-01" db="EMBL/GenBank/DDBJ databases">
        <title>Novel diversity within Roseofilum (Cyanobacteria; Desertifilaceae) from marine benthic mats with descriptions of four novel species.</title>
        <authorList>
            <person name="Wang Y."/>
            <person name="Berthold D.E."/>
            <person name="Hu J."/>
            <person name="Lefler F.W."/>
            <person name="Laughinghouse H.D. IV."/>
        </authorList>
    </citation>
    <scope>NUCLEOTIDE SEQUENCE [LARGE SCALE GENOMIC DNA]</scope>
    <source>
        <strain evidence="2 3">BLCC-M143</strain>
    </source>
</reference>
<dbReference type="SUPFAM" id="SSF54001">
    <property type="entry name" value="Cysteine proteinases"/>
    <property type="match status" value="1"/>
</dbReference>
<dbReference type="InterPro" id="IPR000668">
    <property type="entry name" value="Peptidase_C1A_C"/>
</dbReference>
<proteinExistence type="predicted"/>
<accession>A0ABT7BW61</accession>
<keyword evidence="3" id="KW-1185">Reference proteome</keyword>
<dbReference type="InterPro" id="IPR038765">
    <property type="entry name" value="Papain-like_cys_pep_sf"/>
</dbReference>
<evidence type="ECO:0000313" key="3">
    <source>
        <dbReference type="Proteomes" id="UP001232992"/>
    </source>
</evidence>
<dbReference type="RefSeq" id="WP_283758074.1">
    <property type="nucleotide sequence ID" value="NZ_JAQOSQ010000007.1"/>
</dbReference>
<dbReference type="Gene3D" id="3.90.70.10">
    <property type="entry name" value="Cysteine proteinases"/>
    <property type="match status" value="1"/>
</dbReference>
<dbReference type="Proteomes" id="UP001232992">
    <property type="component" value="Unassembled WGS sequence"/>
</dbReference>
<sequence length="640" mass="72427">MQSIFKVVDRILDTRPDTLDFRDRLYEATLVEVPEKIDLEEYRKWNIPILDQGREGACTGFALATVAHYLLARRKGSSQLTQVSPWMIYAMAKRYDEWPGEDYEGSSARGAMKAWHKHGVCADRLWTHRSGKTKKDPNETQSLDAYQRPLGAYYRVNHKDLVAMHSAIAEVGILYATGLVHEGWEQMDAEGVIPLKDKVRGGHAYAIVAYDDRGFWLQNSWGPGWGNRGFALVTYDDWLRNGTDVWVARLGVPIILRNPPSPKEKRSNNAKQTSSYLYHDLRPHMVSLASDGGFSSTGTYGTSASAMQTILTEDFTRITQSWQKKRLCLFAPSGLESQDEAIEMMARWRPLFLEREIYPLYFLWNGHFWNHLVQLLQGALNKRRPEGINDRQQDFMRDRLDDALEPVVRQNDGAVQWSAVKNQAIQASQSYHGGMRLVLQFLSELMAAEPNVELHLIAHSTGSLLLAPLVQLFATEGLIGNAPLAGDVGYGQKNIASCSLWAPASTMAEFYQTYGSAIATNKIDRFSLFTLTDEVEQNDNCANIYHRSLLYLIAHALEEKPRIPFSPTHAEGTAIVGMEKFIRQEVQLQQWIESEQVDWILAPNTRESGTQFHSTARSHQNFLSDNATLNATLARILKES</sequence>
<comment type="caution">
    <text evidence="2">The sequence shown here is derived from an EMBL/GenBank/DDBJ whole genome shotgun (WGS) entry which is preliminary data.</text>
</comment>
<protein>
    <submittedName>
        <fullName evidence="2">C1 family peptidase</fullName>
    </submittedName>
</protein>
<organism evidence="2 3">
    <name type="scientific">Roseofilum casamattae BLCC-M143</name>
    <dbReference type="NCBI Taxonomy" id="3022442"/>
    <lineage>
        <taxon>Bacteria</taxon>
        <taxon>Bacillati</taxon>
        <taxon>Cyanobacteriota</taxon>
        <taxon>Cyanophyceae</taxon>
        <taxon>Desertifilales</taxon>
        <taxon>Desertifilaceae</taxon>
        <taxon>Roseofilum</taxon>
        <taxon>Roseofilum casamattae</taxon>
    </lineage>
</organism>
<gene>
    <name evidence="2" type="ORF">PMH09_09445</name>
</gene>